<comment type="caution">
    <text evidence="2">The sequence shown here is derived from an EMBL/GenBank/DDBJ whole genome shotgun (WGS) entry which is preliminary data.</text>
</comment>
<evidence type="ECO:0000313" key="2">
    <source>
        <dbReference type="EMBL" id="MBH5399910.1"/>
    </source>
</evidence>
<dbReference type="GO" id="GO:0008168">
    <property type="term" value="F:methyltransferase activity"/>
    <property type="evidence" value="ECO:0007669"/>
    <property type="project" value="UniProtKB-KW"/>
</dbReference>
<dbReference type="InterPro" id="IPR006342">
    <property type="entry name" value="FkbM_mtfrase"/>
</dbReference>
<dbReference type="RefSeq" id="WP_197961123.1">
    <property type="nucleotide sequence ID" value="NZ_JACCHP010000012.1"/>
</dbReference>
<dbReference type="GO" id="GO:0032259">
    <property type="term" value="P:methylation"/>
    <property type="evidence" value="ECO:0007669"/>
    <property type="project" value="UniProtKB-KW"/>
</dbReference>
<dbReference type="InterPro" id="IPR029063">
    <property type="entry name" value="SAM-dependent_MTases_sf"/>
</dbReference>
<keyword evidence="2" id="KW-0808">Transferase</keyword>
<feature type="domain" description="Methyltransferase FkbM" evidence="1">
    <location>
        <begin position="112"/>
        <end position="163"/>
    </location>
</feature>
<keyword evidence="3" id="KW-1185">Reference proteome</keyword>
<dbReference type="PANTHER" id="PTHR34203:SF15">
    <property type="entry name" value="SLL1173 PROTEIN"/>
    <property type="match status" value="1"/>
</dbReference>
<keyword evidence="2" id="KW-0489">Methyltransferase</keyword>
<dbReference type="Gene3D" id="3.40.50.150">
    <property type="entry name" value="Vaccinia Virus protein VP39"/>
    <property type="match status" value="2"/>
</dbReference>
<dbReference type="InterPro" id="IPR052514">
    <property type="entry name" value="SAM-dependent_MTase"/>
</dbReference>
<accession>A0ABS0PS09</accession>
<dbReference type="Pfam" id="PF05050">
    <property type="entry name" value="Methyltransf_21"/>
    <property type="match status" value="1"/>
</dbReference>
<sequence length="196" mass="21932">MLDLNLHSQTQMMLGLWERETYAFVQAAGANVQWLLDIGAGSGEMTLYFLRQANSIKAIAAEPDPAEADALRRHLQLNGFSKDSCEIINSPVGRGEGMVPLADLVRPLQGRGFIKIDVDGAEMEVLESAANLLDQADVALLIETHSYQLEAACMAWLLERNYRTSIIKNAWWRRIVPDGRVIAHNRWLSAVRETTR</sequence>
<proteinExistence type="predicted"/>
<evidence type="ECO:0000313" key="3">
    <source>
        <dbReference type="Proteomes" id="UP000807370"/>
    </source>
</evidence>
<protein>
    <submittedName>
        <fullName evidence="2">FkbM family methyltransferase</fullName>
    </submittedName>
</protein>
<evidence type="ECO:0000259" key="1">
    <source>
        <dbReference type="Pfam" id="PF05050"/>
    </source>
</evidence>
<dbReference type="PANTHER" id="PTHR34203">
    <property type="entry name" value="METHYLTRANSFERASE, FKBM FAMILY PROTEIN"/>
    <property type="match status" value="1"/>
</dbReference>
<reference evidence="2 3" key="1">
    <citation type="submission" date="2020-07" db="EMBL/GenBank/DDBJ databases">
        <title>Bradyrhizobium diversity isolated from nodules of indigenous legumes of Western Australia.</title>
        <authorList>
            <person name="Klepa M.S."/>
        </authorList>
    </citation>
    <scope>NUCLEOTIDE SEQUENCE [LARGE SCALE GENOMIC DNA]</scope>
    <source>
        <strain evidence="2 3">CNPSo 4010</strain>
    </source>
</reference>
<name>A0ABS0PS09_9BRAD</name>
<gene>
    <name evidence="2" type="ORF">HZZ13_19265</name>
</gene>
<dbReference type="Proteomes" id="UP000807370">
    <property type="component" value="Unassembled WGS sequence"/>
</dbReference>
<organism evidence="2 3">
    <name type="scientific">Bradyrhizobium agreste</name>
    <dbReference type="NCBI Taxonomy" id="2751811"/>
    <lineage>
        <taxon>Bacteria</taxon>
        <taxon>Pseudomonadati</taxon>
        <taxon>Pseudomonadota</taxon>
        <taxon>Alphaproteobacteria</taxon>
        <taxon>Hyphomicrobiales</taxon>
        <taxon>Nitrobacteraceae</taxon>
        <taxon>Bradyrhizobium</taxon>
    </lineage>
</organism>
<dbReference type="SUPFAM" id="SSF53335">
    <property type="entry name" value="S-adenosyl-L-methionine-dependent methyltransferases"/>
    <property type="match status" value="1"/>
</dbReference>
<dbReference type="EMBL" id="JACCHP010000012">
    <property type="protein sequence ID" value="MBH5399910.1"/>
    <property type="molecule type" value="Genomic_DNA"/>
</dbReference>